<evidence type="ECO:0000256" key="7">
    <source>
        <dbReference type="SAM" id="SignalP"/>
    </source>
</evidence>
<evidence type="ECO:0000256" key="6">
    <source>
        <dbReference type="SAM" id="Phobius"/>
    </source>
</evidence>
<sequence length="109" mass="12175">MGFFSAFLLVLITLISLLELPKLKLQLTTEQFPPLGVFAVAGCGADLLINIALTILGYLPGHLHAFYLEWVYYERKEQAAAGRLMERPAPGIFSERVQGMNYGTIQERC</sequence>
<comment type="similarity">
    <text evidence="2">Belongs to the UPF0057 (PMP3) family.</text>
</comment>
<keyword evidence="9" id="KW-1185">Reference proteome</keyword>
<evidence type="ECO:0000256" key="1">
    <source>
        <dbReference type="ARBA" id="ARBA00004370"/>
    </source>
</evidence>
<dbReference type="PANTHER" id="PTHR21659">
    <property type="entry name" value="HYDROPHOBIC PROTEIN RCI2 LOW TEMPERATURE AND SALT RESPONSIVE PROTEIN LTI6 -RELATED"/>
    <property type="match status" value="1"/>
</dbReference>
<feature type="signal peptide" evidence="7">
    <location>
        <begin position="1"/>
        <end position="17"/>
    </location>
</feature>
<comment type="subcellular location">
    <subcellularLocation>
        <location evidence="1">Membrane</location>
    </subcellularLocation>
</comment>
<evidence type="ECO:0000313" key="8">
    <source>
        <dbReference type="EMBL" id="KAL0636127.1"/>
    </source>
</evidence>
<comment type="caution">
    <text evidence="8">The sequence shown here is derived from an EMBL/GenBank/DDBJ whole genome shotgun (WGS) entry which is preliminary data.</text>
</comment>
<gene>
    <name evidence="8" type="ORF">Q9L58_004916</name>
</gene>
<dbReference type="Proteomes" id="UP001447188">
    <property type="component" value="Unassembled WGS sequence"/>
</dbReference>
<protein>
    <recommendedName>
        <fullName evidence="10">Plasma membrane proteolipid 3</fullName>
    </recommendedName>
</protein>
<feature type="chain" id="PRO_5045324517" description="Plasma membrane proteolipid 3" evidence="7">
    <location>
        <begin position="18"/>
        <end position="109"/>
    </location>
</feature>
<evidence type="ECO:0000313" key="9">
    <source>
        <dbReference type="Proteomes" id="UP001447188"/>
    </source>
</evidence>
<accession>A0ABR3GJL4</accession>
<dbReference type="InterPro" id="IPR000612">
    <property type="entry name" value="PMP3"/>
</dbReference>
<evidence type="ECO:0000256" key="5">
    <source>
        <dbReference type="ARBA" id="ARBA00023136"/>
    </source>
</evidence>
<keyword evidence="5 6" id="KW-0472">Membrane</keyword>
<evidence type="ECO:0000256" key="3">
    <source>
        <dbReference type="ARBA" id="ARBA00022692"/>
    </source>
</evidence>
<dbReference type="PANTHER" id="PTHR21659:SF42">
    <property type="entry name" value="UPF0057 MEMBRANE PROTEIN ZK632.10-RELATED"/>
    <property type="match status" value="1"/>
</dbReference>
<dbReference type="EMBL" id="JBBBZM010000056">
    <property type="protein sequence ID" value="KAL0636127.1"/>
    <property type="molecule type" value="Genomic_DNA"/>
</dbReference>
<proteinExistence type="inferred from homology"/>
<evidence type="ECO:0000256" key="4">
    <source>
        <dbReference type="ARBA" id="ARBA00022989"/>
    </source>
</evidence>
<reference evidence="8 9" key="1">
    <citation type="submission" date="2024-02" db="EMBL/GenBank/DDBJ databases">
        <title>Discinaceae phylogenomics.</title>
        <authorList>
            <person name="Dirks A.C."/>
            <person name="James T.Y."/>
        </authorList>
    </citation>
    <scope>NUCLEOTIDE SEQUENCE [LARGE SCALE GENOMIC DNA]</scope>
    <source>
        <strain evidence="8 9">ACD0624</strain>
    </source>
</reference>
<evidence type="ECO:0008006" key="10">
    <source>
        <dbReference type="Google" id="ProtNLM"/>
    </source>
</evidence>
<feature type="transmembrane region" description="Helical" evidence="6">
    <location>
        <begin position="34"/>
        <end position="59"/>
    </location>
</feature>
<keyword evidence="4 6" id="KW-1133">Transmembrane helix</keyword>
<name>A0ABR3GJL4_9PEZI</name>
<keyword evidence="3 6" id="KW-0812">Transmembrane</keyword>
<organism evidence="8 9">
    <name type="scientific">Discina gigas</name>
    <dbReference type="NCBI Taxonomy" id="1032678"/>
    <lineage>
        <taxon>Eukaryota</taxon>
        <taxon>Fungi</taxon>
        <taxon>Dikarya</taxon>
        <taxon>Ascomycota</taxon>
        <taxon>Pezizomycotina</taxon>
        <taxon>Pezizomycetes</taxon>
        <taxon>Pezizales</taxon>
        <taxon>Discinaceae</taxon>
        <taxon>Discina</taxon>
    </lineage>
</organism>
<keyword evidence="7" id="KW-0732">Signal</keyword>
<evidence type="ECO:0000256" key="2">
    <source>
        <dbReference type="ARBA" id="ARBA00009530"/>
    </source>
</evidence>
<dbReference type="Pfam" id="PF01679">
    <property type="entry name" value="Pmp3"/>
    <property type="match status" value="1"/>
</dbReference>